<dbReference type="AlphaFoldDB" id="A0A1M4ZNY0"/>
<protein>
    <submittedName>
        <fullName evidence="1">Uncharacterized protein</fullName>
    </submittedName>
</protein>
<dbReference type="Proteomes" id="UP000184476">
    <property type="component" value="Unassembled WGS sequence"/>
</dbReference>
<dbReference type="EMBL" id="FQVL01000010">
    <property type="protein sequence ID" value="SHF19708.1"/>
    <property type="molecule type" value="Genomic_DNA"/>
</dbReference>
<name>A0A1M4ZNY0_9BACL</name>
<evidence type="ECO:0000313" key="2">
    <source>
        <dbReference type="Proteomes" id="UP000184476"/>
    </source>
</evidence>
<evidence type="ECO:0000313" key="1">
    <source>
        <dbReference type="EMBL" id="SHF19708.1"/>
    </source>
</evidence>
<sequence>MHRITEPNTLSGQTTIRFYQEGEYRRGFQLGHFLGNGFELLPPTEVVDSCEHQTNVQLS</sequence>
<reference evidence="1 2" key="1">
    <citation type="submission" date="2016-11" db="EMBL/GenBank/DDBJ databases">
        <authorList>
            <person name="Jaros S."/>
            <person name="Januszkiewicz K."/>
            <person name="Wedrychowicz H."/>
        </authorList>
    </citation>
    <scope>NUCLEOTIDE SEQUENCE [LARGE SCALE GENOMIC DNA]</scope>
    <source>
        <strain evidence="1 2">DSM 44666</strain>
    </source>
</reference>
<proteinExistence type="predicted"/>
<keyword evidence="2" id="KW-1185">Reference proteome</keyword>
<gene>
    <name evidence="1" type="ORF">SAMN05444392_11029</name>
</gene>
<organism evidence="1 2">
    <name type="scientific">Seinonella peptonophila</name>
    <dbReference type="NCBI Taxonomy" id="112248"/>
    <lineage>
        <taxon>Bacteria</taxon>
        <taxon>Bacillati</taxon>
        <taxon>Bacillota</taxon>
        <taxon>Bacilli</taxon>
        <taxon>Bacillales</taxon>
        <taxon>Thermoactinomycetaceae</taxon>
        <taxon>Seinonella</taxon>
    </lineage>
</organism>
<accession>A0A1M4ZNY0</accession>